<comment type="caution">
    <text evidence="1">The sequence shown here is derived from an EMBL/GenBank/DDBJ whole genome shotgun (WGS) entry which is preliminary data.</text>
</comment>
<name>A0A9W9MP53_9EURO</name>
<protein>
    <submittedName>
        <fullName evidence="1">Uncharacterized protein</fullName>
    </submittedName>
</protein>
<dbReference type="Pfam" id="PF11927">
    <property type="entry name" value="HODM_asu-like"/>
    <property type="match status" value="1"/>
</dbReference>
<dbReference type="RefSeq" id="XP_058309406.1">
    <property type="nucleotide sequence ID" value="XM_058452868.1"/>
</dbReference>
<proteinExistence type="predicted"/>
<keyword evidence="2" id="KW-1185">Reference proteome</keyword>
<dbReference type="EMBL" id="JAPQKR010000012">
    <property type="protein sequence ID" value="KAJ5204927.1"/>
    <property type="molecule type" value="Genomic_DNA"/>
</dbReference>
<gene>
    <name evidence="1" type="ORF">N7498_005806</name>
</gene>
<dbReference type="InterPro" id="IPR021848">
    <property type="entry name" value="HODM_asu-like"/>
</dbReference>
<reference evidence="1" key="2">
    <citation type="journal article" date="2023" name="IMA Fungus">
        <title>Comparative genomic study of the Penicillium genus elucidates a diverse pangenome and 15 lateral gene transfer events.</title>
        <authorList>
            <person name="Petersen C."/>
            <person name="Sorensen T."/>
            <person name="Nielsen M.R."/>
            <person name="Sondergaard T.E."/>
            <person name="Sorensen J.L."/>
            <person name="Fitzpatrick D.A."/>
            <person name="Frisvad J.C."/>
            <person name="Nielsen K.L."/>
        </authorList>
    </citation>
    <scope>NUCLEOTIDE SEQUENCE</scope>
    <source>
        <strain evidence="1">IBT 15544</strain>
    </source>
</reference>
<dbReference type="OrthoDB" id="5043642at2759"/>
<organism evidence="1 2">
    <name type="scientific">Penicillium cinerascens</name>
    <dbReference type="NCBI Taxonomy" id="70096"/>
    <lineage>
        <taxon>Eukaryota</taxon>
        <taxon>Fungi</taxon>
        <taxon>Dikarya</taxon>
        <taxon>Ascomycota</taxon>
        <taxon>Pezizomycotina</taxon>
        <taxon>Eurotiomycetes</taxon>
        <taxon>Eurotiomycetidae</taxon>
        <taxon>Eurotiales</taxon>
        <taxon>Aspergillaceae</taxon>
        <taxon>Penicillium</taxon>
    </lineage>
</organism>
<dbReference type="GeneID" id="83180169"/>
<accession>A0A9W9MP53</accession>
<reference evidence="1" key="1">
    <citation type="submission" date="2022-12" db="EMBL/GenBank/DDBJ databases">
        <authorList>
            <person name="Petersen C."/>
        </authorList>
    </citation>
    <scope>NUCLEOTIDE SEQUENCE</scope>
    <source>
        <strain evidence="1">IBT 15544</strain>
    </source>
</reference>
<dbReference type="AlphaFoldDB" id="A0A9W9MP53"/>
<dbReference type="Proteomes" id="UP001150904">
    <property type="component" value="Unassembled WGS sequence"/>
</dbReference>
<sequence>MTVFSLVALPIILLSLIVRYQKEIRIWLWTLQKGKSHNGCTENPSDLKPYPAQPIPGRERYRVMMDIRKLDAQNWLTLDKNYMDEHRVRDALLREKRNQVLQCLPESVGACREALEEVSHFLCQRFPNTFETTMHEINPHIQNRMTGEKFNIGGAGRDENPTDALEAAVRLTMEDLSILMMNEDGEYYLAASASLFPTGWTVDQRIGWTISRLHEPVPLWHQQVANSVSKFLARLTPNSPMERSNYFIEVKRPDENLFDILYRPGSLCEKDLSNPSSEEIIIRRERQTFRRLPRTGAIVFGVKTFLTPLDELPMQEFENLAKEMETWPENVGEYKGKNVWGAKVKELYRSRKQNAEIKWGKRGDVTSQ</sequence>
<evidence type="ECO:0000313" key="2">
    <source>
        <dbReference type="Proteomes" id="UP001150904"/>
    </source>
</evidence>
<evidence type="ECO:0000313" key="1">
    <source>
        <dbReference type="EMBL" id="KAJ5204927.1"/>
    </source>
</evidence>